<sequence>MAGDRRADAMDRLRYAPILEACRNAPRTRRELAEATDVSRTTVYRMTVALADQEYVERTADGYRTTTRGEAFGRLAETFLEGIEAIDRLDPLFEVISHPDLLDHAHTLTDPTVTTVDATDPYRVADRAIERFEAAHDPRGVVSSASPTGLLEDAREIVDTKDRIEWLFAERALAAHDAVGGEAFLDALEAPHLSIGVVPDEAVPFTFSVDRDDVSVSGHDPTSGLPTVIVESDSPAAWAWLDGRFRSLQKRATPLNAWLGR</sequence>
<evidence type="ECO:0000259" key="1">
    <source>
        <dbReference type="Pfam" id="PF08350"/>
    </source>
</evidence>
<name>A0ABD5QHG0_9EURY</name>
<evidence type="ECO:0000313" key="3">
    <source>
        <dbReference type="EMBL" id="MFC4989036.1"/>
    </source>
</evidence>
<evidence type="ECO:0000259" key="2">
    <source>
        <dbReference type="Pfam" id="PF25213"/>
    </source>
</evidence>
<accession>A0ABD5QHG0</accession>
<evidence type="ECO:0000313" key="4">
    <source>
        <dbReference type="Proteomes" id="UP001595925"/>
    </source>
</evidence>
<feature type="domain" description="Methanogenesis regulatory protein FilR1 middle" evidence="1">
    <location>
        <begin position="121"/>
        <end position="250"/>
    </location>
</feature>
<dbReference type="InterPro" id="IPR013561">
    <property type="entry name" value="FilR1_middle_dom"/>
</dbReference>
<dbReference type="Proteomes" id="UP001595925">
    <property type="component" value="Unassembled WGS sequence"/>
</dbReference>
<feature type="domain" description="HVO-A0261-like N-terminal" evidence="2">
    <location>
        <begin position="15"/>
        <end position="88"/>
    </location>
</feature>
<dbReference type="InterPro" id="IPR036390">
    <property type="entry name" value="WH_DNA-bd_sf"/>
</dbReference>
<reference evidence="3 4" key="1">
    <citation type="journal article" date="2019" name="Int. J. Syst. Evol. Microbiol.">
        <title>The Global Catalogue of Microorganisms (GCM) 10K type strain sequencing project: providing services to taxonomists for standard genome sequencing and annotation.</title>
        <authorList>
            <consortium name="The Broad Institute Genomics Platform"/>
            <consortium name="The Broad Institute Genome Sequencing Center for Infectious Disease"/>
            <person name="Wu L."/>
            <person name="Ma J."/>
        </authorList>
    </citation>
    <scope>NUCLEOTIDE SEQUENCE [LARGE SCALE GENOMIC DNA]</scope>
    <source>
        <strain evidence="3 4">CGMCC 1.15824</strain>
    </source>
</reference>
<keyword evidence="4" id="KW-1185">Reference proteome</keyword>
<dbReference type="Pfam" id="PF25213">
    <property type="entry name" value="HVO_A0261_N"/>
    <property type="match status" value="1"/>
</dbReference>
<dbReference type="Pfam" id="PF08350">
    <property type="entry name" value="FilR1_middle"/>
    <property type="match status" value="1"/>
</dbReference>
<dbReference type="EMBL" id="JBHSJG010000038">
    <property type="protein sequence ID" value="MFC4989036.1"/>
    <property type="molecule type" value="Genomic_DNA"/>
</dbReference>
<protein>
    <submittedName>
        <fullName evidence="3">Helix-turn-helix transcriptional regulator</fullName>
    </submittedName>
</protein>
<dbReference type="AlphaFoldDB" id="A0ABD5QHG0"/>
<dbReference type="RefSeq" id="WP_224828448.1">
    <property type="nucleotide sequence ID" value="NZ_JAIVEF010000006.1"/>
</dbReference>
<organism evidence="3 4">
    <name type="scientific">Saliphagus infecundisoli</name>
    <dbReference type="NCBI Taxonomy" id="1849069"/>
    <lineage>
        <taxon>Archaea</taxon>
        <taxon>Methanobacteriati</taxon>
        <taxon>Methanobacteriota</taxon>
        <taxon>Stenosarchaea group</taxon>
        <taxon>Halobacteria</taxon>
        <taxon>Halobacteriales</taxon>
        <taxon>Natrialbaceae</taxon>
        <taxon>Saliphagus</taxon>
    </lineage>
</organism>
<dbReference type="Gene3D" id="1.10.10.10">
    <property type="entry name" value="Winged helix-like DNA-binding domain superfamily/Winged helix DNA-binding domain"/>
    <property type="match status" value="1"/>
</dbReference>
<dbReference type="SUPFAM" id="SSF46785">
    <property type="entry name" value="Winged helix' DNA-binding domain"/>
    <property type="match status" value="1"/>
</dbReference>
<proteinExistence type="predicted"/>
<dbReference type="InterPro" id="IPR036388">
    <property type="entry name" value="WH-like_DNA-bd_sf"/>
</dbReference>
<comment type="caution">
    <text evidence="3">The sequence shown here is derived from an EMBL/GenBank/DDBJ whole genome shotgun (WGS) entry which is preliminary data.</text>
</comment>
<dbReference type="InterPro" id="IPR057527">
    <property type="entry name" value="HVO_A0261-like_N"/>
</dbReference>
<gene>
    <name evidence="3" type="ORF">ACFPFO_14925</name>
</gene>